<gene>
    <name evidence="1" type="ORF">DFP94_102289</name>
</gene>
<keyword evidence="2" id="KW-1185">Reference proteome</keyword>
<protein>
    <submittedName>
        <fullName evidence="1">Uncharacterized protein</fullName>
    </submittedName>
</protein>
<name>A0A369BLR4_9BACL</name>
<dbReference type="SUPFAM" id="SSF143011">
    <property type="entry name" value="RelE-like"/>
    <property type="match status" value="1"/>
</dbReference>
<dbReference type="Proteomes" id="UP000253090">
    <property type="component" value="Unassembled WGS sequence"/>
</dbReference>
<evidence type="ECO:0000313" key="1">
    <source>
        <dbReference type="EMBL" id="RCX21536.1"/>
    </source>
</evidence>
<accession>A0A369BLR4</accession>
<dbReference type="InterPro" id="IPR035093">
    <property type="entry name" value="RelE/ParE_toxin_dom_sf"/>
</dbReference>
<organism evidence="1 2">
    <name type="scientific">Fontibacillus phaseoli</name>
    <dbReference type="NCBI Taxonomy" id="1416533"/>
    <lineage>
        <taxon>Bacteria</taxon>
        <taxon>Bacillati</taxon>
        <taxon>Bacillota</taxon>
        <taxon>Bacilli</taxon>
        <taxon>Bacillales</taxon>
        <taxon>Paenibacillaceae</taxon>
        <taxon>Fontibacillus</taxon>
    </lineage>
</organism>
<proteinExistence type="predicted"/>
<reference evidence="1 2" key="1">
    <citation type="submission" date="2018-07" db="EMBL/GenBank/DDBJ databases">
        <title>Genomic Encyclopedia of Type Strains, Phase III (KMG-III): the genomes of soil and plant-associated and newly described type strains.</title>
        <authorList>
            <person name="Whitman W."/>
        </authorList>
    </citation>
    <scope>NUCLEOTIDE SEQUENCE [LARGE SCALE GENOMIC DNA]</scope>
    <source>
        <strain evidence="1 2">CECT 8333</strain>
    </source>
</reference>
<dbReference type="AlphaFoldDB" id="A0A369BLR4"/>
<dbReference type="EMBL" id="QPJW01000002">
    <property type="protein sequence ID" value="RCX21536.1"/>
    <property type="molecule type" value="Genomic_DNA"/>
</dbReference>
<comment type="caution">
    <text evidence="1">The sequence shown here is derived from an EMBL/GenBank/DDBJ whole genome shotgun (WGS) entry which is preliminary data.</text>
</comment>
<evidence type="ECO:0000313" key="2">
    <source>
        <dbReference type="Proteomes" id="UP000253090"/>
    </source>
</evidence>
<sequence length="34" mass="4207">MHYKIELSKRSYKYLEKLDKKSKERISNHLLLLT</sequence>